<protein>
    <submittedName>
        <fullName evidence="2">Uncharacterized protein</fullName>
    </submittedName>
</protein>
<feature type="compositionally biased region" description="Basic and acidic residues" evidence="1">
    <location>
        <begin position="13"/>
        <end position="26"/>
    </location>
</feature>
<organism evidence="2 3">
    <name type="scientific">Trifolium medium</name>
    <dbReference type="NCBI Taxonomy" id="97028"/>
    <lineage>
        <taxon>Eukaryota</taxon>
        <taxon>Viridiplantae</taxon>
        <taxon>Streptophyta</taxon>
        <taxon>Embryophyta</taxon>
        <taxon>Tracheophyta</taxon>
        <taxon>Spermatophyta</taxon>
        <taxon>Magnoliopsida</taxon>
        <taxon>eudicotyledons</taxon>
        <taxon>Gunneridae</taxon>
        <taxon>Pentapetalae</taxon>
        <taxon>rosids</taxon>
        <taxon>fabids</taxon>
        <taxon>Fabales</taxon>
        <taxon>Fabaceae</taxon>
        <taxon>Papilionoideae</taxon>
        <taxon>50 kb inversion clade</taxon>
        <taxon>NPAAA clade</taxon>
        <taxon>Hologalegina</taxon>
        <taxon>IRL clade</taxon>
        <taxon>Trifolieae</taxon>
        <taxon>Trifolium</taxon>
    </lineage>
</organism>
<reference evidence="2 3" key="1">
    <citation type="journal article" date="2018" name="Front. Plant Sci.">
        <title>Red Clover (Trifolium pratense) and Zigzag Clover (T. medium) - A Picture of Genomic Similarities and Differences.</title>
        <authorList>
            <person name="Dluhosova J."/>
            <person name="Istvanek J."/>
            <person name="Nedelnik J."/>
            <person name="Repkova J."/>
        </authorList>
    </citation>
    <scope>NUCLEOTIDE SEQUENCE [LARGE SCALE GENOMIC DNA]</scope>
    <source>
        <strain evidence="3">cv. 10/8</strain>
        <tissue evidence="2">Leaf</tissue>
    </source>
</reference>
<name>A0A392U2K7_9FABA</name>
<proteinExistence type="predicted"/>
<feature type="region of interest" description="Disordered" evidence="1">
    <location>
        <begin position="1"/>
        <end position="33"/>
    </location>
</feature>
<accession>A0A392U2K7</accession>
<dbReference type="EMBL" id="LXQA010699199">
    <property type="protein sequence ID" value="MCI66636.1"/>
    <property type="molecule type" value="Genomic_DNA"/>
</dbReference>
<comment type="caution">
    <text evidence="2">The sequence shown here is derived from an EMBL/GenBank/DDBJ whole genome shotgun (WGS) entry which is preliminary data.</text>
</comment>
<feature type="non-terminal residue" evidence="2">
    <location>
        <position position="83"/>
    </location>
</feature>
<evidence type="ECO:0000256" key="1">
    <source>
        <dbReference type="SAM" id="MobiDB-lite"/>
    </source>
</evidence>
<keyword evidence="3" id="KW-1185">Reference proteome</keyword>
<sequence length="83" mass="9180">RVNLSRFGRKKSRGDSTQDRSSDGHVKRGVAPVLEREEARVDKPFKNALLGESLGLQSHPLKIVDADVDLDFMQILEGSYVGS</sequence>
<dbReference type="Proteomes" id="UP000265520">
    <property type="component" value="Unassembled WGS sequence"/>
</dbReference>
<evidence type="ECO:0000313" key="3">
    <source>
        <dbReference type="Proteomes" id="UP000265520"/>
    </source>
</evidence>
<evidence type="ECO:0000313" key="2">
    <source>
        <dbReference type="EMBL" id="MCI66636.1"/>
    </source>
</evidence>
<feature type="non-terminal residue" evidence="2">
    <location>
        <position position="1"/>
    </location>
</feature>
<dbReference type="AlphaFoldDB" id="A0A392U2K7"/>